<organism evidence="4 5">
    <name type="scientific">Halopseudomonas salegens</name>
    <dbReference type="NCBI Taxonomy" id="1434072"/>
    <lineage>
        <taxon>Bacteria</taxon>
        <taxon>Pseudomonadati</taxon>
        <taxon>Pseudomonadota</taxon>
        <taxon>Gammaproteobacteria</taxon>
        <taxon>Pseudomonadales</taxon>
        <taxon>Pseudomonadaceae</taxon>
        <taxon>Halopseudomonas</taxon>
    </lineage>
</organism>
<protein>
    <submittedName>
        <fullName evidence="4">Acetyl esterase/lipase</fullName>
    </submittedName>
</protein>
<dbReference type="Pfam" id="PF07859">
    <property type="entry name" value="Abhydrolase_3"/>
    <property type="match status" value="1"/>
</dbReference>
<dbReference type="Gene3D" id="3.40.50.1820">
    <property type="entry name" value="alpha/beta hydrolase"/>
    <property type="match status" value="1"/>
</dbReference>
<evidence type="ECO:0000313" key="5">
    <source>
        <dbReference type="Proteomes" id="UP000243924"/>
    </source>
</evidence>
<dbReference type="OrthoDB" id="9806180at2"/>
<dbReference type="GO" id="GO:0004806">
    <property type="term" value="F:triacylglycerol lipase activity"/>
    <property type="evidence" value="ECO:0007669"/>
    <property type="project" value="TreeGrafter"/>
</dbReference>
<name>A0A1H2E4V6_9GAMM</name>
<dbReference type="InterPro" id="IPR013094">
    <property type="entry name" value="AB_hydrolase_3"/>
</dbReference>
<dbReference type="AlphaFoldDB" id="A0A1H2E4V6"/>
<dbReference type="PANTHER" id="PTHR48081">
    <property type="entry name" value="AB HYDROLASE SUPERFAMILY PROTEIN C4A8.06C"/>
    <property type="match status" value="1"/>
</dbReference>
<dbReference type="SUPFAM" id="SSF53474">
    <property type="entry name" value="alpha/beta-Hydrolases"/>
    <property type="match status" value="1"/>
</dbReference>
<evidence type="ECO:0000259" key="3">
    <source>
        <dbReference type="Pfam" id="PF07859"/>
    </source>
</evidence>
<evidence type="ECO:0000313" key="4">
    <source>
        <dbReference type="EMBL" id="SDT90151.1"/>
    </source>
</evidence>
<dbReference type="Proteomes" id="UP000243924">
    <property type="component" value="Chromosome I"/>
</dbReference>
<gene>
    <name evidence="4" type="ORF">SAMN05216210_0338</name>
</gene>
<feature type="domain" description="Alpha/beta hydrolase fold-3" evidence="3">
    <location>
        <begin position="103"/>
        <end position="305"/>
    </location>
</feature>
<evidence type="ECO:0000256" key="2">
    <source>
        <dbReference type="ARBA" id="ARBA00022801"/>
    </source>
</evidence>
<dbReference type="InterPro" id="IPR029058">
    <property type="entry name" value="AB_hydrolase_fold"/>
</dbReference>
<evidence type="ECO:0000256" key="1">
    <source>
        <dbReference type="ARBA" id="ARBA00010515"/>
    </source>
</evidence>
<reference evidence="5" key="1">
    <citation type="submission" date="2016-10" db="EMBL/GenBank/DDBJ databases">
        <authorList>
            <person name="Varghese N."/>
            <person name="Submissions S."/>
        </authorList>
    </citation>
    <scope>NUCLEOTIDE SEQUENCE [LARGE SCALE GENOMIC DNA]</scope>
    <source>
        <strain evidence="5">CECT 8338</strain>
    </source>
</reference>
<dbReference type="InterPro" id="IPR050300">
    <property type="entry name" value="GDXG_lipolytic_enzyme"/>
</dbReference>
<dbReference type="RefSeq" id="WP_092383505.1">
    <property type="nucleotide sequence ID" value="NZ_LT629787.1"/>
</dbReference>
<keyword evidence="5" id="KW-1185">Reference proteome</keyword>
<dbReference type="EMBL" id="LT629787">
    <property type="protein sequence ID" value="SDT90151.1"/>
    <property type="molecule type" value="Genomic_DNA"/>
</dbReference>
<keyword evidence="2" id="KW-0378">Hydrolase</keyword>
<sequence>MAEPSAGPGVPLHPRYEIPTTISREAAAALAGVYQRISQFPLGTSPTSEEEWKQKQVFMEQLFRPMTEAVADALKVRRVNDVIGGVDVVRLRPPSFKGNEQQLIYLHGGGYVLFSAYSMLTIPALVAAATGLEVISIDYTLAPEGNCHSATDQVVAVWKEQMGDGRRPGSVGMFGDSAGGGLAAGSILKMRDLGLPLPGALYLISPWSDIADAGDTFRTLASFDPTLTSESLASGATAYVAPEDQHHPYASPLNGDYSQPFPPTLIQAGTREILLSQAIRHYDAIASGEGTCILDIYEGMPHAFQALIPHAPETQRSITRAAAFFAKELSI</sequence>
<accession>A0A1H2E4V6</accession>
<dbReference type="PANTHER" id="PTHR48081:SF30">
    <property type="entry name" value="ACETYL-HYDROLASE LIPR-RELATED"/>
    <property type="match status" value="1"/>
</dbReference>
<comment type="similarity">
    <text evidence="1">Belongs to the 'GDXG' lipolytic enzyme family.</text>
</comment>
<proteinExistence type="inferred from homology"/>
<dbReference type="STRING" id="1434072.SAMN05216210_0338"/>